<comment type="caution">
    <text evidence="1">The sequence shown here is derived from an EMBL/GenBank/DDBJ whole genome shotgun (WGS) entry which is preliminary data.</text>
</comment>
<keyword evidence="1" id="KW-0548">Nucleotidyltransferase</keyword>
<name>A0A6L2J2V7_TANCI</name>
<reference evidence="1" key="1">
    <citation type="journal article" date="2019" name="Sci. Rep.">
        <title>Draft genome of Tanacetum cinerariifolium, the natural source of mosquito coil.</title>
        <authorList>
            <person name="Yamashiro T."/>
            <person name="Shiraishi A."/>
            <person name="Satake H."/>
            <person name="Nakayama K."/>
        </authorList>
    </citation>
    <scope>NUCLEOTIDE SEQUENCE</scope>
</reference>
<gene>
    <name evidence="1" type="ORF">Tci_003070</name>
</gene>
<sequence>MLKRSQIPDNSQKGVGFVSYNDVPPHLTGLFSPPKLDLSNSGLEEFQQPEFEGYRPKTSKSVSKDISNEGTCPISLTSRNLIEDILPLGEEPKEGKLLDLSRDSNEKKLIQMIKIHTDQNVADLLIKAFDVADFNIWLAVLEWLTSKVLIEERRIMHMLEMEWNSY</sequence>
<organism evidence="1">
    <name type="scientific">Tanacetum cinerariifolium</name>
    <name type="common">Dalmatian daisy</name>
    <name type="synonym">Chrysanthemum cinerariifolium</name>
    <dbReference type="NCBI Taxonomy" id="118510"/>
    <lineage>
        <taxon>Eukaryota</taxon>
        <taxon>Viridiplantae</taxon>
        <taxon>Streptophyta</taxon>
        <taxon>Embryophyta</taxon>
        <taxon>Tracheophyta</taxon>
        <taxon>Spermatophyta</taxon>
        <taxon>Magnoliopsida</taxon>
        <taxon>eudicotyledons</taxon>
        <taxon>Gunneridae</taxon>
        <taxon>Pentapetalae</taxon>
        <taxon>asterids</taxon>
        <taxon>campanulids</taxon>
        <taxon>Asterales</taxon>
        <taxon>Asteraceae</taxon>
        <taxon>Asteroideae</taxon>
        <taxon>Anthemideae</taxon>
        <taxon>Anthemidinae</taxon>
        <taxon>Tanacetum</taxon>
    </lineage>
</organism>
<dbReference type="GO" id="GO:0003964">
    <property type="term" value="F:RNA-directed DNA polymerase activity"/>
    <property type="evidence" value="ECO:0007669"/>
    <property type="project" value="UniProtKB-KW"/>
</dbReference>
<dbReference type="EMBL" id="BKCJ010000217">
    <property type="protein sequence ID" value="GEU31092.1"/>
    <property type="molecule type" value="Genomic_DNA"/>
</dbReference>
<accession>A0A6L2J2V7</accession>
<protein>
    <submittedName>
        <fullName evidence="1">Ribonuclease H-like domain, reverse transcriptase, RNA-dependent DNA polymerase</fullName>
    </submittedName>
</protein>
<keyword evidence="1" id="KW-0695">RNA-directed DNA polymerase</keyword>
<dbReference type="AlphaFoldDB" id="A0A6L2J2V7"/>
<proteinExistence type="predicted"/>
<keyword evidence="1" id="KW-0808">Transferase</keyword>
<evidence type="ECO:0000313" key="1">
    <source>
        <dbReference type="EMBL" id="GEU31092.1"/>
    </source>
</evidence>